<name>A0A6A5W4L6_9PLEO</name>
<protein>
    <submittedName>
        <fullName evidence="1">Uncharacterized protein</fullName>
    </submittedName>
</protein>
<gene>
    <name evidence="1" type="ORF">P154DRAFT_40103</name>
</gene>
<dbReference type="OrthoDB" id="3944058at2759"/>
<dbReference type="Proteomes" id="UP000799779">
    <property type="component" value="Unassembled WGS sequence"/>
</dbReference>
<proteinExistence type="predicted"/>
<keyword evidence="2" id="KW-1185">Reference proteome</keyword>
<dbReference type="EMBL" id="ML977672">
    <property type="protein sequence ID" value="KAF1994095.1"/>
    <property type="molecule type" value="Genomic_DNA"/>
</dbReference>
<organism evidence="1 2">
    <name type="scientific">Amniculicola lignicola CBS 123094</name>
    <dbReference type="NCBI Taxonomy" id="1392246"/>
    <lineage>
        <taxon>Eukaryota</taxon>
        <taxon>Fungi</taxon>
        <taxon>Dikarya</taxon>
        <taxon>Ascomycota</taxon>
        <taxon>Pezizomycotina</taxon>
        <taxon>Dothideomycetes</taxon>
        <taxon>Pleosporomycetidae</taxon>
        <taxon>Pleosporales</taxon>
        <taxon>Amniculicolaceae</taxon>
        <taxon>Amniculicola</taxon>
    </lineage>
</organism>
<evidence type="ECO:0000313" key="2">
    <source>
        <dbReference type="Proteomes" id="UP000799779"/>
    </source>
</evidence>
<reference evidence="1" key="1">
    <citation type="journal article" date="2020" name="Stud. Mycol.">
        <title>101 Dothideomycetes genomes: a test case for predicting lifestyles and emergence of pathogens.</title>
        <authorList>
            <person name="Haridas S."/>
            <person name="Albert R."/>
            <person name="Binder M."/>
            <person name="Bloem J."/>
            <person name="Labutti K."/>
            <person name="Salamov A."/>
            <person name="Andreopoulos B."/>
            <person name="Baker S."/>
            <person name="Barry K."/>
            <person name="Bills G."/>
            <person name="Bluhm B."/>
            <person name="Cannon C."/>
            <person name="Castanera R."/>
            <person name="Culley D."/>
            <person name="Daum C."/>
            <person name="Ezra D."/>
            <person name="Gonzalez J."/>
            <person name="Henrissat B."/>
            <person name="Kuo A."/>
            <person name="Liang C."/>
            <person name="Lipzen A."/>
            <person name="Lutzoni F."/>
            <person name="Magnuson J."/>
            <person name="Mondo S."/>
            <person name="Nolan M."/>
            <person name="Ohm R."/>
            <person name="Pangilinan J."/>
            <person name="Park H.-J."/>
            <person name="Ramirez L."/>
            <person name="Alfaro M."/>
            <person name="Sun H."/>
            <person name="Tritt A."/>
            <person name="Yoshinaga Y."/>
            <person name="Zwiers L.-H."/>
            <person name="Turgeon B."/>
            <person name="Goodwin S."/>
            <person name="Spatafora J."/>
            <person name="Crous P."/>
            <person name="Grigoriev I."/>
        </authorList>
    </citation>
    <scope>NUCLEOTIDE SEQUENCE</scope>
    <source>
        <strain evidence="1">CBS 123094</strain>
    </source>
</reference>
<evidence type="ECO:0000313" key="1">
    <source>
        <dbReference type="EMBL" id="KAF1994095.1"/>
    </source>
</evidence>
<sequence length="80" mass="9012">RTICPQRLIEALASCFATAIPSVSPQRSAVVYASLIPTCPRICVCSTNWIALVASCGLFRMARRLFRPERSPNTWLRRFL</sequence>
<dbReference type="AlphaFoldDB" id="A0A6A5W4L6"/>
<accession>A0A6A5W4L6</accession>
<feature type="non-terminal residue" evidence="1">
    <location>
        <position position="1"/>
    </location>
</feature>